<dbReference type="GO" id="GO:0005737">
    <property type="term" value="C:cytoplasm"/>
    <property type="evidence" value="ECO:0007669"/>
    <property type="project" value="TreeGrafter"/>
</dbReference>
<protein>
    <submittedName>
        <fullName evidence="7">Unnamed protein product</fullName>
    </submittedName>
</protein>
<sequence length="213" mass="24048">MVVLSQAISRLLLSRYFAQDDDNDDGDDGESGLCNPPGAYRTELRGYEDLAEALEVNPSYLRNNVSNTGTVVDHRNRQIPLGRRFRSLKVWFVLRTFGLSGLRAHIHNGIQVGIEFAELLRSRLDLFDIIIQPAFALTVFRLLPTSQSSELDSKARKVYETIHQQGDFFLTSAVVDHVYAIRVVNANQAAHVEHVRKVFELLVTLAESFTMSE</sequence>
<dbReference type="GO" id="GO:0016831">
    <property type="term" value="F:carboxy-lyase activity"/>
    <property type="evidence" value="ECO:0007669"/>
    <property type="project" value="UniProtKB-KW"/>
</dbReference>
<evidence type="ECO:0000256" key="6">
    <source>
        <dbReference type="RuleBase" id="RU000382"/>
    </source>
</evidence>
<dbReference type="Proteomes" id="UP001165205">
    <property type="component" value="Unassembled WGS sequence"/>
</dbReference>
<evidence type="ECO:0000313" key="7">
    <source>
        <dbReference type="EMBL" id="GMG27919.1"/>
    </source>
</evidence>
<reference evidence="7" key="1">
    <citation type="submission" date="2023-04" db="EMBL/GenBank/DDBJ databases">
        <title>Aspergillus oryzae NBRC 4228.</title>
        <authorList>
            <person name="Ichikawa N."/>
            <person name="Sato H."/>
            <person name="Tonouchi N."/>
        </authorList>
    </citation>
    <scope>NUCLEOTIDE SEQUENCE</scope>
    <source>
        <strain evidence="7">NBRC 4228</strain>
    </source>
</reference>
<dbReference type="SUPFAM" id="SSF53383">
    <property type="entry name" value="PLP-dependent transferases"/>
    <property type="match status" value="1"/>
</dbReference>
<proteinExistence type="inferred from homology"/>
<dbReference type="Pfam" id="PF00282">
    <property type="entry name" value="Pyridoxal_deC"/>
    <property type="match status" value="1"/>
</dbReference>
<dbReference type="Gene3D" id="3.40.640.10">
    <property type="entry name" value="Type I PLP-dependent aspartate aminotransferase-like (Major domain)"/>
    <property type="match status" value="1"/>
</dbReference>
<evidence type="ECO:0000256" key="1">
    <source>
        <dbReference type="ARBA" id="ARBA00001933"/>
    </source>
</evidence>
<evidence type="ECO:0000256" key="2">
    <source>
        <dbReference type="ARBA" id="ARBA00009533"/>
    </source>
</evidence>
<dbReference type="InterPro" id="IPR010977">
    <property type="entry name" value="Aromatic_deC"/>
</dbReference>
<dbReference type="Gene3D" id="3.90.1150.10">
    <property type="entry name" value="Aspartate Aminotransferase, domain 1"/>
    <property type="match status" value="1"/>
</dbReference>
<dbReference type="PANTHER" id="PTHR11999:SF70">
    <property type="entry name" value="MIP05841P"/>
    <property type="match status" value="1"/>
</dbReference>
<dbReference type="GO" id="GO:0019752">
    <property type="term" value="P:carboxylic acid metabolic process"/>
    <property type="evidence" value="ECO:0007669"/>
    <property type="project" value="InterPro"/>
</dbReference>
<dbReference type="GO" id="GO:0030170">
    <property type="term" value="F:pyridoxal phosphate binding"/>
    <property type="evidence" value="ECO:0007669"/>
    <property type="project" value="InterPro"/>
</dbReference>
<comment type="cofactor">
    <cofactor evidence="1 6">
        <name>pyridoxal 5'-phosphate</name>
        <dbReference type="ChEBI" id="CHEBI:597326"/>
    </cofactor>
</comment>
<evidence type="ECO:0000256" key="4">
    <source>
        <dbReference type="ARBA" id="ARBA00022898"/>
    </source>
</evidence>
<gene>
    <name evidence="7" type="ORF">Aory04_000444600</name>
</gene>
<dbReference type="EMBL" id="BSYA01000040">
    <property type="protein sequence ID" value="GMG27919.1"/>
    <property type="molecule type" value="Genomic_DNA"/>
</dbReference>
<keyword evidence="5 6" id="KW-0456">Lyase</keyword>
<evidence type="ECO:0000256" key="5">
    <source>
        <dbReference type="ARBA" id="ARBA00023239"/>
    </source>
</evidence>
<dbReference type="AlphaFoldDB" id="A0AAN5BQS7"/>
<dbReference type="InterPro" id="IPR015421">
    <property type="entry name" value="PyrdxlP-dep_Trfase_major"/>
</dbReference>
<keyword evidence="3" id="KW-0210">Decarboxylase</keyword>
<dbReference type="InterPro" id="IPR015424">
    <property type="entry name" value="PyrdxlP-dep_Trfase"/>
</dbReference>
<name>A0AAN5BQS7_ASPOZ</name>
<evidence type="ECO:0000256" key="3">
    <source>
        <dbReference type="ARBA" id="ARBA00022793"/>
    </source>
</evidence>
<keyword evidence="4 6" id="KW-0663">Pyridoxal phosphate</keyword>
<comment type="similarity">
    <text evidence="2 6">Belongs to the group II decarboxylase family.</text>
</comment>
<dbReference type="InterPro" id="IPR015422">
    <property type="entry name" value="PyrdxlP-dep_Trfase_small"/>
</dbReference>
<dbReference type="PANTHER" id="PTHR11999">
    <property type="entry name" value="GROUP II PYRIDOXAL-5-PHOSPHATE DECARBOXYLASE"/>
    <property type="match status" value="1"/>
</dbReference>
<dbReference type="InterPro" id="IPR002129">
    <property type="entry name" value="PyrdxlP-dep_de-COase"/>
</dbReference>
<accession>A0AAN5BQS7</accession>
<comment type="caution">
    <text evidence="7">The sequence shown here is derived from an EMBL/GenBank/DDBJ whole genome shotgun (WGS) entry which is preliminary data.</text>
</comment>
<organism evidence="7 8">
    <name type="scientific">Aspergillus oryzae</name>
    <name type="common">Yellow koji mold</name>
    <dbReference type="NCBI Taxonomy" id="5062"/>
    <lineage>
        <taxon>Eukaryota</taxon>
        <taxon>Fungi</taxon>
        <taxon>Dikarya</taxon>
        <taxon>Ascomycota</taxon>
        <taxon>Pezizomycotina</taxon>
        <taxon>Eurotiomycetes</taxon>
        <taxon>Eurotiomycetidae</taxon>
        <taxon>Eurotiales</taxon>
        <taxon>Aspergillaceae</taxon>
        <taxon>Aspergillus</taxon>
        <taxon>Aspergillus subgen. Circumdati</taxon>
    </lineage>
</organism>
<evidence type="ECO:0000313" key="8">
    <source>
        <dbReference type="Proteomes" id="UP001165205"/>
    </source>
</evidence>